<gene>
    <name evidence="1" type="ORF">BC781_104189</name>
</gene>
<evidence type="ECO:0000313" key="2">
    <source>
        <dbReference type="Proteomes" id="UP000245535"/>
    </source>
</evidence>
<organism evidence="1 2">
    <name type="scientific">Sediminitomix flava</name>
    <dbReference type="NCBI Taxonomy" id="379075"/>
    <lineage>
        <taxon>Bacteria</taxon>
        <taxon>Pseudomonadati</taxon>
        <taxon>Bacteroidota</taxon>
        <taxon>Cytophagia</taxon>
        <taxon>Cytophagales</taxon>
        <taxon>Flammeovirgaceae</taxon>
        <taxon>Sediminitomix</taxon>
    </lineage>
</organism>
<protein>
    <submittedName>
        <fullName evidence="1">N-acetylglucosamine kinase-like BadF-type ATPase</fullName>
    </submittedName>
</protein>
<dbReference type="RefSeq" id="WP_109619797.1">
    <property type="nucleotide sequence ID" value="NZ_QGDO01000004.1"/>
</dbReference>
<dbReference type="CDD" id="cd24079">
    <property type="entry name" value="ASKHA_NBD_PG1100-like"/>
    <property type="match status" value="1"/>
</dbReference>
<dbReference type="PANTHER" id="PTHR43190:SF3">
    <property type="entry name" value="N-ACETYL-D-GLUCOSAMINE KINASE"/>
    <property type="match status" value="1"/>
</dbReference>
<dbReference type="AlphaFoldDB" id="A0A315ZW69"/>
<evidence type="ECO:0000313" key="1">
    <source>
        <dbReference type="EMBL" id="PWJ40923.1"/>
    </source>
</evidence>
<dbReference type="Gene3D" id="1.10.720.160">
    <property type="match status" value="1"/>
</dbReference>
<dbReference type="EMBL" id="QGDO01000004">
    <property type="protein sequence ID" value="PWJ40923.1"/>
    <property type="molecule type" value="Genomic_DNA"/>
</dbReference>
<comment type="caution">
    <text evidence="1">The sequence shown here is derived from an EMBL/GenBank/DDBJ whole genome shotgun (WGS) entry which is preliminary data.</text>
</comment>
<keyword evidence="1" id="KW-0418">Kinase</keyword>
<keyword evidence="2" id="KW-1185">Reference proteome</keyword>
<dbReference type="OrthoDB" id="871343at2"/>
<dbReference type="PANTHER" id="PTHR43190">
    <property type="entry name" value="N-ACETYL-D-GLUCOSAMINE KINASE"/>
    <property type="match status" value="1"/>
</dbReference>
<dbReference type="SUPFAM" id="SSF53067">
    <property type="entry name" value="Actin-like ATPase domain"/>
    <property type="match status" value="2"/>
</dbReference>
<dbReference type="InterPro" id="IPR052519">
    <property type="entry name" value="Euk-type_GlcNAc_Kinase"/>
</dbReference>
<keyword evidence="1" id="KW-0808">Transferase</keyword>
<name>A0A315ZW69_SEDFL</name>
<dbReference type="Gene3D" id="3.30.420.40">
    <property type="match status" value="2"/>
</dbReference>
<dbReference type="GO" id="GO:0016301">
    <property type="term" value="F:kinase activity"/>
    <property type="evidence" value="ECO:0007669"/>
    <property type="project" value="UniProtKB-KW"/>
</dbReference>
<dbReference type="Proteomes" id="UP000245535">
    <property type="component" value="Unassembled WGS sequence"/>
</dbReference>
<proteinExistence type="predicted"/>
<sequence length="283" mass="31940">MKIIADSGSSKTKWIGIDENGQELFQKTTQGLNPYFVEEKEIKNLLQKELGELQSAITSIHFYGAGLGLEQMKLKMEEILKEFLPKAETIEVESDLYAAVRSLFYKGEGIACILGTGANACYCKDANVLEKVPSLGYILADWASGAVLGKQLIASLLKGELNAEMTADFYSTYNLDTAQILDKIYRQANPNRFLASFTTFLYKHKDDAVCKRIIRENFEKFFDDYVKVLLEHKGSETSIGFVGSIAFHFKDFITEEITKRGYKLYKIEKDPLDGLKAYHLKQG</sequence>
<reference evidence="1 2" key="1">
    <citation type="submission" date="2018-03" db="EMBL/GenBank/DDBJ databases">
        <title>Genomic Encyclopedia of Archaeal and Bacterial Type Strains, Phase II (KMG-II): from individual species to whole genera.</title>
        <authorList>
            <person name="Goeker M."/>
        </authorList>
    </citation>
    <scope>NUCLEOTIDE SEQUENCE [LARGE SCALE GENOMIC DNA]</scope>
    <source>
        <strain evidence="1 2">DSM 28229</strain>
    </source>
</reference>
<accession>A0A315ZW69</accession>
<dbReference type="InterPro" id="IPR043129">
    <property type="entry name" value="ATPase_NBD"/>
</dbReference>